<protein>
    <submittedName>
        <fullName evidence="2">Uncharacterized protein</fullName>
    </submittedName>
</protein>
<gene>
    <name evidence="2" type="ordered locus">Emin_0827</name>
</gene>
<feature type="signal peptide" evidence="1">
    <location>
        <begin position="1"/>
        <end position="27"/>
    </location>
</feature>
<dbReference type="KEGG" id="emi:Emin_0827"/>
<dbReference type="EMBL" id="CP001055">
    <property type="protein sequence ID" value="ACC98382.1"/>
    <property type="molecule type" value="Genomic_DNA"/>
</dbReference>
<proteinExistence type="predicted"/>
<keyword evidence="1" id="KW-0732">Signal</keyword>
<evidence type="ECO:0000313" key="3">
    <source>
        <dbReference type="Proteomes" id="UP000001029"/>
    </source>
</evidence>
<name>B2KCY6_ELUMP</name>
<dbReference type="HOGENOM" id="CLU_596813_0_0_0"/>
<dbReference type="RefSeq" id="WP_012414997.1">
    <property type="nucleotide sequence ID" value="NC_010644.1"/>
</dbReference>
<dbReference type="STRING" id="445932.Emin_0827"/>
<evidence type="ECO:0000313" key="2">
    <source>
        <dbReference type="EMBL" id="ACC98382.1"/>
    </source>
</evidence>
<organism evidence="2 3">
    <name type="scientific">Elusimicrobium minutum (strain Pei191)</name>
    <dbReference type="NCBI Taxonomy" id="445932"/>
    <lineage>
        <taxon>Bacteria</taxon>
        <taxon>Pseudomonadati</taxon>
        <taxon>Elusimicrobiota</taxon>
        <taxon>Elusimicrobia</taxon>
        <taxon>Elusimicrobiales</taxon>
        <taxon>Elusimicrobiaceae</taxon>
        <taxon>Elusimicrobium</taxon>
    </lineage>
</organism>
<keyword evidence="3" id="KW-1185">Reference proteome</keyword>
<dbReference type="Proteomes" id="UP000001029">
    <property type="component" value="Chromosome"/>
</dbReference>
<accession>B2KCY6</accession>
<evidence type="ECO:0000256" key="1">
    <source>
        <dbReference type="SAM" id="SignalP"/>
    </source>
</evidence>
<dbReference type="AlphaFoldDB" id="B2KCY6"/>
<sequence length="458" mass="50468">MKILKSAASIILSFALVTGSVTLPLQAQDSIPRDANGLPMATITDAEVKAMVQEMEKELPTEVQEILKHDHKASNYNVPATAGAFASFTGAYYARLRKRPQLIALLAENHEFAISYMSHTLEKAIAADPAFAQSAKAIQIRRQLSNIGNVDLTLKAETTTALKELAKRLENAKDISGMKVFIYDLNKASNTYPENMLKSLSQLKRDVPSLGLTQQGQDMLIKELQDIHSKAMGYTSEGQRISSGMLKPGSIELGGGTKISIIEKKHNAILNVEKELDVLLAQNKISYEKFVGSSAGSLAKEAKHIRSLKAFTKAGNILIVVGAVLAGYSIMDSFVFNAPDTNKLDDTDLESMARDPMHLFNIDSANLKNHPEILAEKNMLALMFQEIRDNSARKATVIQITKELVLLAEKENKTPVKKEQLEQNKKKDAIERLKKAKLQQKGIAQEINSQLQDSINRS</sequence>
<feature type="chain" id="PRO_5002780064" evidence="1">
    <location>
        <begin position="28"/>
        <end position="458"/>
    </location>
</feature>
<reference evidence="2 3" key="1">
    <citation type="journal article" date="2009" name="Appl. Environ. Microbiol.">
        <title>Genomic analysis of 'Elusimicrobium minutum,' the first cultivated representative of the phylum 'Elusimicrobia' (formerly termite group 1).</title>
        <authorList>
            <person name="Herlemann D.P.R."/>
            <person name="Geissinger O."/>
            <person name="Ikeda-Ohtsubo W."/>
            <person name="Kunin V."/>
            <person name="Sun H."/>
            <person name="Lapidus A."/>
            <person name="Hugenholtz P."/>
            <person name="Brune A."/>
        </authorList>
    </citation>
    <scope>NUCLEOTIDE SEQUENCE [LARGE SCALE GENOMIC DNA]</scope>
    <source>
        <strain evidence="2 3">Pei191</strain>
    </source>
</reference>